<reference evidence="5 6" key="1">
    <citation type="submission" date="2015-04" db="EMBL/GenBank/DDBJ databases">
        <title>Complete genome sequence of Schizopora paradoxa KUC8140, a cosmopolitan wood degrader in East Asia.</title>
        <authorList>
            <consortium name="DOE Joint Genome Institute"/>
            <person name="Min B."/>
            <person name="Park H."/>
            <person name="Jang Y."/>
            <person name="Kim J.-J."/>
            <person name="Kim K.H."/>
            <person name="Pangilinan J."/>
            <person name="Lipzen A."/>
            <person name="Riley R."/>
            <person name="Grigoriev I.V."/>
            <person name="Spatafora J.W."/>
            <person name="Choi I.-G."/>
        </authorList>
    </citation>
    <scope>NUCLEOTIDE SEQUENCE [LARGE SCALE GENOMIC DNA]</scope>
    <source>
        <strain evidence="5 6">KUC8140</strain>
    </source>
</reference>
<feature type="domain" description="HpcH/HpaI aldolase/citrate lyase" evidence="4">
    <location>
        <begin position="35"/>
        <end position="249"/>
    </location>
</feature>
<name>A0A0H2RKK9_9AGAM</name>
<evidence type="ECO:0000256" key="3">
    <source>
        <dbReference type="ARBA" id="ARBA00023239"/>
    </source>
</evidence>
<dbReference type="STRING" id="27342.A0A0H2RKK9"/>
<dbReference type="GO" id="GO:0005737">
    <property type="term" value="C:cytoplasm"/>
    <property type="evidence" value="ECO:0007669"/>
    <property type="project" value="TreeGrafter"/>
</dbReference>
<proteinExistence type="inferred from homology"/>
<dbReference type="InterPro" id="IPR040442">
    <property type="entry name" value="Pyrv_kinase-like_dom_sf"/>
</dbReference>
<evidence type="ECO:0000256" key="2">
    <source>
        <dbReference type="ARBA" id="ARBA00022723"/>
    </source>
</evidence>
<dbReference type="Pfam" id="PF03328">
    <property type="entry name" value="HpcH_HpaI"/>
    <property type="match status" value="1"/>
</dbReference>
<dbReference type="InterPro" id="IPR050251">
    <property type="entry name" value="HpcH-HpaI_aldolase"/>
</dbReference>
<keyword evidence="2" id="KW-0479">Metal-binding</keyword>
<dbReference type="Proteomes" id="UP000053477">
    <property type="component" value="Unassembled WGS sequence"/>
</dbReference>
<dbReference type="GO" id="GO:0046872">
    <property type="term" value="F:metal ion binding"/>
    <property type="evidence" value="ECO:0007669"/>
    <property type="project" value="UniProtKB-KW"/>
</dbReference>
<evidence type="ECO:0000259" key="4">
    <source>
        <dbReference type="Pfam" id="PF03328"/>
    </source>
</evidence>
<dbReference type="Gene3D" id="3.20.20.60">
    <property type="entry name" value="Phosphoenolpyruvate-binding domains"/>
    <property type="match status" value="1"/>
</dbReference>
<protein>
    <submittedName>
        <fullName evidence="5">Phosphoenolpyruvate/pyruvate domain-containing protein</fullName>
    </submittedName>
</protein>
<dbReference type="EMBL" id="KQ086040">
    <property type="protein sequence ID" value="KLO09963.1"/>
    <property type="molecule type" value="Genomic_DNA"/>
</dbReference>
<dbReference type="InParanoid" id="A0A0H2RKK9"/>
<keyword evidence="6" id="KW-1185">Reference proteome</keyword>
<dbReference type="InterPro" id="IPR015813">
    <property type="entry name" value="Pyrv/PenolPyrv_kinase-like_dom"/>
</dbReference>
<keyword evidence="5" id="KW-0670">Pyruvate</keyword>
<dbReference type="OrthoDB" id="1621678at2759"/>
<keyword evidence="3" id="KW-0456">Lyase</keyword>
<dbReference type="PANTHER" id="PTHR30502">
    <property type="entry name" value="2-KETO-3-DEOXY-L-RHAMNONATE ALDOLASE"/>
    <property type="match status" value="1"/>
</dbReference>
<dbReference type="InterPro" id="IPR005000">
    <property type="entry name" value="Aldolase/citrate-lyase_domain"/>
</dbReference>
<organism evidence="5 6">
    <name type="scientific">Schizopora paradoxa</name>
    <dbReference type="NCBI Taxonomy" id="27342"/>
    <lineage>
        <taxon>Eukaryota</taxon>
        <taxon>Fungi</taxon>
        <taxon>Dikarya</taxon>
        <taxon>Basidiomycota</taxon>
        <taxon>Agaricomycotina</taxon>
        <taxon>Agaricomycetes</taxon>
        <taxon>Hymenochaetales</taxon>
        <taxon>Schizoporaceae</taxon>
        <taxon>Schizopora</taxon>
    </lineage>
</organism>
<accession>A0A0H2RKK9</accession>
<dbReference type="GO" id="GO:0016832">
    <property type="term" value="F:aldehyde-lyase activity"/>
    <property type="evidence" value="ECO:0007669"/>
    <property type="project" value="TreeGrafter"/>
</dbReference>
<gene>
    <name evidence="5" type="ORF">SCHPADRAFT_907330</name>
</gene>
<evidence type="ECO:0000313" key="5">
    <source>
        <dbReference type="EMBL" id="KLO09963.1"/>
    </source>
</evidence>
<dbReference type="AlphaFoldDB" id="A0A0H2RKK9"/>
<dbReference type="PANTHER" id="PTHR30502:SF0">
    <property type="entry name" value="PHOSPHOENOLPYRUVATE CARBOXYLASE FAMILY PROTEIN"/>
    <property type="match status" value="1"/>
</dbReference>
<evidence type="ECO:0000256" key="1">
    <source>
        <dbReference type="ARBA" id="ARBA00005568"/>
    </source>
</evidence>
<evidence type="ECO:0000313" key="6">
    <source>
        <dbReference type="Proteomes" id="UP000053477"/>
    </source>
</evidence>
<comment type="similarity">
    <text evidence="1">Belongs to the HpcH/HpaI aldolase family.</text>
</comment>
<sequence length="280" mass="29597">MPMLTPLRNILYAAASSSKAKKPAFGIWNTIASVPVVTTMARTPGISWIVIDAEHGQLNDTHIFTHSALISAAGGGNAVSPLVRIPVAEAWWVKRVLDSGAHGVMVPLVQNAAQVREVVSWTRYPPKGIRGFGPMYTHHTFGGTCTAEEYKNGADNVLVIVQIENKESVDNLEEIAQVDGLDVLFIGPFDLSLSLGVPFGGEAHQSAIARVLEVSHKYGKKAAIYCVDGAQAEIRAKEGFDMISVATDVDMIAKGFANQVAIASGDAGGNPVGSGYNAGN</sequence>
<dbReference type="SUPFAM" id="SSF51621">
    <property type="entry name" value="Phosphoenolpyruvate/pyruvate domain"/>
    <property type="match status" value="1"/>
</dbReference>